<evidence type="ECO:0000313" key="3">
    <source>
        <dbReference type="EMBL" id="RDI58590.1"/>
    </source>
</evidence>
<dbReference type="Proteomes" id="UP000254925">
    <property type="component" value="Unassembled WGS sequence"/>
</dbReference>
<dbReference type="RefSeq" id="WP_114770615.1">
    <property type="nucleotide sequence ID" value="NZ_QQBB01000005.1"/>
</dbReference>
<name>A0A370HJR0_9HYPH</name>
<dbReference type="EMBL" id="QQBB01000005">
    <property type="protein sequence ID" value="RDI58590.1"/>
    <property type="molecule type" value="Genomic_DNA"/>
</dbReference>
<keyword evidence="1" id="KW-0812">Transmembrane</keyword>
<feature type="chain" id="PRO_5016876270" evidence="2">
    <location>
        <begin position="21"/>
        <end position="69"/>
    </location>
</feature>
<organism evidence="3 4">
    <name type="scientific">Microvirga subterranea</name>
    <dbReference type="NCBI Taxonomy" id="186651"/>
    <lineage>
        <taxon>Bacteria</taxon>
        <taxon>Pseudomonadati</taxon>
        <taxon>Pseudomonadota</taxon>
        <taxon>Alphaproteobacteria</taxon>
        <taxon>Hyphomicrobiales</taxon>
        <taxon>Methylobacteriaceae</taxon>
        <taxon>Microvirga</taxon>
    </lineage>
</organism>
<keyword evidence="4" id="KW-1185">Reference proteome</keyword>
<comment type="caution">
    <text evidence="3">The sequence shown here is derived from an EMBL/GenBank/DDBJ whole genome shotgun (WGS) entry which is preliminary data.</text>
</comment>
<feature type="signal peptide" evidence="2">
    <location>
        <begin position="1"/>
        <end position="20"/>
    </location>
</feature>
<feature type="transmembrane region" description="Helical" evidence="1">
    <location>
        <begin position="36"/>
        <end position="61"/>
    </location>
</feature>
<evidence type="ECO:0000256" key="1">
    <source>
        <dbReference type="SAM" id="Phobius"/>
    </source>
</evidence>
<dbReference type="AlphaFoldDB" id="A0A370HJR0"/>
<reference evidence="3 4" key="1">
    <citation type="submission" date="2018-07" db="EMBL/GenBank/DDBJ databases">
        <title>Genomic Encyclopedia of Type Strains, Phase IV (KMG-IV): sequencing the most valuable type-strain genomes for metagenomic binning, comparative biology and taxonomic classification.</title>
        <authorList>
            <person name="Goeker M."/>
        </authorList>
    </citation>
    <scope>NUCLEOTIDE SEQUENCE [LARGE SCALE GENOMIC DNA]</scope>
    <source>
        <strain evidence="3 4">DSM 14364</strain>
    </source>
</reference>
<proteinExistence type="predicted"/>
<sequence>MNKAIALRAFLFFTILTAFAAVTGLASQVEIAEVLFLIGGSLSALMLFFALSVSSPAPSLVPVRVRRRR</sequence>
<evidence type="ECO:0000313" key="4">
    <source>
        <dbReference type="Proteomes" id="UP000254925"/>
    </source>
</evidence>
<gene>
    <name evidence="3" type="ORF">DES45_105113</name>
</gene>
<evidence type="ECO:0000256" key="2">
    <source>
        <dbReference type="SAM" id="SignalP"/>
    </source>
</evidence>
<keyword evidence="1" id="KW-1133">Transmembrane helix</keyword>
<keyword evidence="1" id="KW-0472">Membrane</keyword>
<keyword evidence="2" id="KW-0732">Signal</keyword>
<protein>
    <submittedName>
        <fullName evidence="3">Uncharacterized protein</fullName>
    </submittedName>
</protein>
<accession>A0A370HJR0</accession>